<gene>
    <name evidence="1" type="ORF">DDF67_11890</name>
</gene>
<dbReference type="AlphaFoldDB" id="A0A2T9K0I7"/>
<proteinExistence type="predicted"/>
<protein>
    <submittedName>
        <fullName evidence="1">Uncharacterized protein</fullName>
    </submittedName>
</protein>
<keyword evidence="2" id="KW-1185">Reference proteome</keyword>
<organism evidence="1 2">
    <name type="scientific">Caulobacter endophyticus</name>
    <dbReference type="NCBI Taxonomy" id="2172652"/>
    <lineage>
        <taxon>Bacteria</taxon>
        <taxon>Pseudomonadati</taxon>
        <taxon>Pseudomonadota</taxon>
        <taxon>Alphaproteobacteria</taxon>
        <taxon>Caulobacterales</taxon>
        <taxon>Caulobacteraceae</taxon>
        <taxon>Caulobacter</taxon>
    </lineage>
</organism>
<comment type="caution">
    <text evidence="1">The sequence shown here is derived from an EMBL/GenBank/DDBJ whole genome shotgun (WGS) entry which is preliminary data.</text>
</comment>
<sequence>MTRLAGGCPLPAFRPLDGAWAELCRAAADPASRLEGRLPALIASGARPYGLVADSHGRLLCRRGRRGAAWLLPIWSLETGASARGLGGEGRSGAGPRVRAALARLLAIEGLPILVKFGQVDIEFVHPFKRLAAGALAFDEAEFDAFLDETIGRYASFLTGAVPMELRARVRVTSPFPPVLSDAAWRAGYINAHIVDQHGPAGADLAAALAGLEIPDLARRTALHRRAGERLRQAAEAEGFAFVDDLSPFLGTDGLVDPALAGPAAGHDHHLDFRASRRVMLDRIWSIID</sequence>
<name>A0A2T9K0I7_9CAUL</name>
<dbReference type="EMBL" id="QDKQ01000041">
    <property type="protein sequence ID" value="PVM89512.1"/>
    <property type="molecule type" value="Genomic_DNA"/>
</dbReference>
<reference evidence="1 2" key="1">
    <citation type="submission" date="2018-04" db="EMBL/GenBank/DDBJ databases">
        <title>The genome sequence of Caulobacter sp. 744.</title>
        <authorList>
            <person name="Gao J."/>
            <person name="Sun J."/>
        </authorList>
    </citation>
    <scope>NUCLEOTIDE SEQUENCE [LARGE SCALE GENOMIC DNA]</scope>
    <source>
        <strain evidence="1 2">774</strain>
    </source>
</reference>
<dbReference type="Proteomes" id="UP000245073">
    <property type="component" value="Unassembled WGS sequence"/>
</dbReference>
<evidence type="ECO:0000313" key="2">
    <source>
        <dbReference type="Proteomes" id="UP000245073"/>
    </source>
</evidence>
<evidence type="ECO:0000313" key="1">
    <source>
        <dbReference type="EMBL" id="PVM89512.1"/>
    </source>
</evidence>
<dbReference type="RefSeq" id="WP_109101112.1">
    <property type="nucleotide sequence ID" value="NZ_QDKQ01000041.1"/>
</dbReference>
<accession>A0A2T9K0I7</accession>
<dbReference type="OrthoDB" id="7992395at2"/>